<feature type="domain" description="Protein-arginine deiminase C-terminal" evidence="1">
    <location>
        <begin position="178"/>
        <end position="586"/>
    </location>
</feature>
<keyword evidence="2" id="KW-0378">Hydrolase</keyword>
<dbReference type="InterPro" id="IPR013530">
    <property type="entry name" value="PAD_C"/>
</dbReference>
<organism evidence="2 3">
    <name type="scientific">Novosphingobium taihuense</name>
    <dbReference type="NCBI Taxonomy" id="260085"/>
    <lineage>
        <taxon>Bacteria</taxon>
        <taxon>Pseudomonadati</taxon>
        <taxon>Pseudomonadota</taxon>
        <taxon>Alphaproteobacteria</taxon>
        <taxon>Sphingomonadales</taxon>
        <taxon>Sphingomonadaceae</taxon>
        <taxon>Novosphingobium</taxon>
    </lineage>
</organism>
<dbReference type="OrthoDB" id="249764at2"/>
<dbReference type="GO" id="GO:0005509">
    <property type="term" value="F:calcium ion binding"/>
    <property type="evidence" value="ECO:0007669"/>
    <property type="project" value="InterPro"/>
</dbReference>
<evidence type="ECO:0000313" key="2">
    <source>
        <dbReference type="EMBL" id="MBB4614170.1"/>
    </source>
</evidence>
<dbReference type="EMBL" id="JACHOA010000004">
    <property type="protein sequence ID" value="MBB4614170.1"/>
    <property type="molecule type" value="Genomic_DNA"/>
</dbReference>
<accession>A0A7W7ABV3</accession>
<dbReference type="GO" id="GO:0004668">
    <property type="term" value="F:protein-arginine deiminase activity"/>
    <property type="evidence" value="ECO:0007669"/>
    <property type="project" value="UniProtKB-EC"/>
</dbReference>
<proteinExistence type="predicted"/>
<dbReference type="InterPro" id="IPR004303">
    <property type="entry name" value="PAD"/>
</dbReference>
<evidence type="ECO:0000259" key="1">
    <source>
        <dbReference type="Pfam" id="PF03068"/>
    </source>
</evidence>
<dbReference type="SUPFAM" id="SSF110083">
    <property type="entry name" value="Peptidylarginine deiminase Pad4, middle domain"/>
    <property type="match status" value="1"/>
</dbReference>
<evidence type="ECO:0000313" key="3">
    <source>
        <dbReference type="Proteomes" id="UP000538566"/>
    </source>
</evidence>
<dbReference type="PANTHER" id="PTHR10837:SF8">
    <property type="entry name" value="PROTEIN-ARGININE DEIMINASE"/>
    <property type="match status" value="1"/>
</dbReference>
<protein>
    <submittedName>
        <fullName evidence="2">Protein-arginine deiminase</fullName>
        <ecNumber evidence="2">3.5.3.15</ecNumber>
    </submittedName>
</protein>
<gene>
    <name evidence="2" type="ORF">GGR37_002456</name>
</gene>
<dbReference type="Gene3D" id="3.75.10.10">
    <property type="entry name" value="L-arginine/glycine Amidinotransferase, Chain A"/>
    <property type="match status" value="1"/>
</dbReference>
<name>A0A7W7ABV3_9SPHN</name>
<sequence>MALAPLSQGHAQASGRIEILADTNRDGTVDAADRDGKYEWSSNRGAIFLPNIGDSAKRCPRSADKAISDAALEACNDAQGDVAWAPENLAPLRTAPIKGLSGKASGQVVPTGPGADRVRVFLKRGTRWVMIGNGLVVSERELAAGLELGVDGRDVARDLRKWDGRITIELRVKDRGVLASDSVVMRVAPVIVHNHTQRAQDIFGPDSGRYAPHKTFMTDMEVALRKGGYDRPIRRIQTNDNWAQDFVEFGYASMPGAGGTQKAIRIAIRSPQPGRAAGRALFDLRGPGMGVVQMGGQGYHQVDSFGNLETAPPYRLAGKDYPVGRVVYGDAGDGVAPHEDWINFFAAQQLQSPIVLDTSWLAIGHVDEFVQFIPANNVRGWTIAVKDVDAALALLRKAKAEGHGKVAAFSRPDVRPRSIDDLLGNADWLRQNEQASRKIALNMALLMAETGISEEEVVRVPGLFTESDFHDFVSTVTKKASAPPAGSYPDGILLPPEDITYGPGVLIADYPAPVNGLLVDRTHYIAPRQWGPVIDGVDILEAAVAKAYAAQGIETAFVDDWMTHHIIGGEIHCGTNATREIGAPWWR</sequence>
<reference evidence="2 3" key="1">
    <citation type="submission" date="2020-08" db="EMBL/GenBank/DDBJ databases">
        <title>Genomic Encyclopedia of Type Strains, Phase IV (KMG-IV): sequencing the most valuable type-strain genomes for metagenomic binning, comparative biology and taxonomic classification.</title>
        <authorList>
            <person name="Goeker M."/>
        </authorList>
    </citation>
    <scope>NUCLEOTIDE SEQUENCE [LARGE SCALE GENOMIC DNA]</scope>
    <source>
        <strain evidence="2 3">DSM 17507</strain>
    </source>
</reference>
<dbReference type="GO" id="GO:0005737">
    <property type="term" value="C:cytoplasm"/>
    <property type="evidence" value="ECO:0007669"/>
    <property type="project" value="InterPro"/>
</dbReference>
<dbReference type="Proteomes" id="UP000538566">
    <property type="component" value="Unassembled WGS sequence"/>
</dbReference>
<dbReference type="InterPro" id="IPR036556">
    <property type="entry name" value="PAD_central_sf"/>
</dbReference>
<dbReference type="SUPFAM" id="SSF55909">
    <property type="entry name" value="Pentein"/>
    <property type="match status" value="1"/>
</dbReference>
<dbReference type="AlphaFoldDB" id="A0A7W7ABV3"/>
<comment type="caution">
    <text evidence="2">The sequence shown here is derived from an EMBL/GenBank/DDBJ whole genome shotgun (WGS) entry which is preliminary data.</text>
</comment>
<keyword evidence="3" id="KW-1185">Reference proteome</keyword>
<dbReference type="Pfam" id="PF03068">
    <property type="entry name" value="PAD"/>
    <property type="match status" value="1"/>
</dbReference>
<dbReference type="EC" id="3.5.3.15" evidence="2"/>
<dbReference type="RefSeq" id="WP_158637676.1">
    <property type="nucleotide sequence ID" value="NZ_JACHOA010000004.1"/>
</dbReference>
<dbReference type="PANTHER" id="PTHR10837">
    <property type="entry name" value="PEPTIDYLARGININE DEIMINASE"/>
    <property type="match status" value="1"/>
</dbReference>